<reference evidence="2 3" key="1">
    <citation type="submission" date="2014-06" db="EMBL/GenBank/DDBJ databases">
        <title>Evolutionary Origins and Diversification of the Mycorrhizal Mutualists.</title>
        <authorList>
            <consortium name="DOE Joint Genome Institute"/>
            <consortium name="Mycorrhizal Genomics Consortium"/>
            <person name="Kohler A."/>
            <person name="Kuo A."/>
            <person name="Nagy L.G."/>
            <person name="Floudas D."/>
            <person name="Copeland A."/>
            <person name="Barry K.W."/>
            <person name="Cichocki N."/>
            <person name="Veneault-Fourrey C."/>
            <person name="LaButti K."/>
            <person name="Lindquist E.A."/>
            <person name="Lipzen A."/>
            <person name="Lundell T."/>
            <person name="Morin E."/>
            <person name="Murat C."/>
            <person name="Riley R."/>
            <person name="Ohm R."/>
            <person name="Sun H."/>
            <person name="Tunlid A."/>
            <person name="Henrissat B."/>
            <person name="Grigoriev I.V."/>
            <person name="Hibbett D.S."/>
            <person name="Martin F."/>
        </authorList>
    </citation>
    <scope>NUCLEOTIDE SEQUENCE [LARGE SCALE GENOMIC DNA]</scope>
    <source>
        <strain evidence="2 3">SS14</strain>
    </source>
</reference>
<dbReference type="AlphaFoldDB" id="A0A0C9UX77"/>
<dbReference type="EMBL" id="KN837152">
    <property type="protein sequence ID" value="KIJ39459.1"/>
    <property type="molecule type" value="Genomic_DNA"/>
</dbReference>
<protein>
    <submittedName>
        <fullName evidence="2">Uncharacterized protein</fullName>
    </submittedName>
</protein>
<gene>
    <name evidence="2" type="ORF">M422DRAFT_257780</name>
</gene>
<evidence type="ECO:0000313" key="2">
    <source>
        <dbReference type="EMBL" id="KIJ39459.1"/>
    </source>
</evidence>
<dbReference type="Proteomes" id="UP000054279">
    <property type="component" value="Unassembled WGS sequence"/>
</dbReference>
<proteinExistence type="predicted"/>
<dbReference type="OrthoDB" id="244061at2759"/>
<evidence type="ECO:0000313" key="3">
    <source>
        <dbReference type="Proteomes" id="UP000054279"/>
    </source>
</evidence>
<sequence length="174" mass="19939">MPDSKASQVKRSEVSAVYGACFVYHPEGCDHCSSYLEHLLEDIKRCPSTFAFTKDEILDGLNEVWPHIGEYIQNLDVSRATFEKELYEETADNHWLRDENEDLRAQILILETQIESLQTPVFSECISMPPPTTESPVGSNPPLTSPVKVQYSRKRARKLDENEDSRNKVQKYDS</sequence>
<evidence type="ECO:0000256" key="1">
    <source>
        <dbReference type="SAM" id="MobiDB-lite"/>
    </source>
</evidence>
<feature type="region of interest" description="Disordered" evidence="1">
    <location>
        <begin position="127"/>
        <end position="174"/>
    </location>
</feature>
<name>A0A0C9UX77_SPHS4</name>
<organism evidence="2 3">
    <name type="scientific">Sphaerobolus stellatus (strain SS14)</name>
    <dbReference type="NCBI Taxonomy" id="990650"/>
    <lineage>
        <taxon>Eukaryota</taxon>
        <taxon>Fungi</taxon>
        <taxon>Dikarya</taxon>
        <taxon>Basidiomycota</taxon>
        <taxon>Agaricomycotina</taxon>
        <taxon>Agaricomycetes</taxon>
        <taxon>Phallomycetidae</taxon>
        <taxon>Geastrales</taxon>
        <taxon>Sphaerobolaceae</taxon>
        <taxon>Sphaerobolus</taxon>
    </lineage>
</organism>
<accession>A0A0C9UX77</accession>
<keyword evidence="3" id="KW-1185">Reference proteome</keyword>
<feature type="compositionally biased region" description="Basic and acidic residues" evidence="1">
    <location>
        <begin position="158"/>
        <end position="174"/>
    </location>
</feature>
<dbReference type="HOGENOM" id="CLU_037356_2_1_1"/>